<organism evidence="8 9">
    <name type="scientific">Methylobacterium aquaticum</name>
    <dbReference type="NCBI Taxonomy" id="270351"/>
    <lineage>
        <taxon>Bacteria</taxon>
        <taxon>Pseudomonadati</taxon>
        <taxon>Pseudomonadota</taxon>
        <taxon>Alphaproteobacteria</taxon>
        <taxon>Hyphomicrobiales</taxon>
        <taxon>Methylobacteriaceae</taxon>
        <taxon>Methylobacterium</taxon>
    </lineage>
</organism>
<feature type="binding site" evidence="6">
    <location>
        <position position="93"/>
    </location>
    <ligand>
        <name>S-adenosyl-L-methionine</name>
        <dbReference type="ChEBI" id="CHEBI:59789"/>
    </ligand>
</feature>
<dbReference type="RefSeq" id="WP_048467130.1">
    <property type="nucleotide sequence ID" value="NZ_JBNTQU010000054.1"/>
</dbReference>
<evidence type="ECO:0000256" key="3">
    <source>
        <dbReference type="ARBA" id="ARBA00022679"/>
    </source>
</evidence>
<name>A0A0J6RZD1_9HYPH</name>
<feature type="binding site" evidence="6">
    <location>
        <position position="89"/>
    </location>
    <ligand>
        <name>S-adenosyl-L-methionine</name>
        <dbReference type="ChEBI" id="CHEBI:59789"/>
    </ligand>
</feature>
<evidence type="ECO:0000313" key="9">
    <source>
        <dbReference type="Proteomes" id="UP000035929"/>
    </source>
</evidence>
<dbReference type="InterPro" id="IPR026024">
    <property type="entry name" value="Chemotaxis_MeTrfase_CheR"/>
</dbReference>
<dbReference type="PANTHER" id="PTHR24422">
    <property type="entry name" value="CHEMOTAXIS PROTEIN METHYLTRANSFERASE"/>
    <property type="match status" value="1"/>
</dbReference>
<feature type="domain" description="CheR-type methyltransferase" evidence="7">
    <location>
        <begin position="9"/>
        <end position="290"/>
    </location>
</feature>
<dbReference type="Gene3D" id="3.40.50.150">
    <property type="entry name" value="Vaccinia Virus protein VP39"/>
    <property type="match status" value="1"/>
</dbReference>
<evidence type="ECO:0000256" key="2">
    <source>
        <dbReference type="ARBA" id="ARBA00022603"/>
    </source>
</evidence>
<dbReference type="PRINTS" id="PR00996">
    <property type="entry name" value="CHERMTFRASE"/>
</dbReference>
<dbReference type="InterPro" id="IPR036804">
    <property type="entry name" value="CheR_N_sf"/>
</dbReference>
<dbReference type="PANTHER" id="PTHR24422:SF26">
    <property type="entry name" value="CHEMOTAXIS PROTEIN METHYLTRANSFERASE"/>
    <property type="match status" value="1"/>
</dbReference>
<gene>
    <name evidence="8" type="ORF">VP06_28310</name>
</gene>
<dbReference type="SMART" id="SM00138">
    <property type="entry name" value="MeTrc"/>
    <property type="match status" value="1"/>
</dbReference>
<dbReference type="PIRSF" id="PIRSF000410">
    <property type="entry name" value="CheR"/>
    <property type="match status" value="1"/>
</dbReference>
<dbReference type="InterPro" id="IPR050903">
    <property type="entry name" value="Bact_Chemotaxis_MeTrfase"/>
</dbReference>
<dbReference type="AlphaFoldDB" id="A0A0J6RZD1"/>
<dbReference type="SUPFAM" id="SSF47757">
    <property type="entry name" value="Chemotaxis receptor methyltransferase CheR, N-terminal domain"/>
    <property type="match status" value="1"/>
</dbReference>
<feature type="binding site" evidence="6">
    <location>
        <begin position="236"/>
        <end position="237"/>
    </location>
    <ligand>
        <name>S-adenosyl-L-methionine</name>
        <dbReference type="ChEBI" id="CHEBI:59789"/>
    </ligand>
</feature>
<dbReference type="CDD" id="cd02440">
    <property type="entry name" value="AdoMet_MTases"/>
    <property type="match status" value="1"/>
</dbReference>
<sequence length="290" mass="32673">MTFHPAASIPLTSQQLSERHFQSIADVIEARVGIQLPSSKRTMVEGRLRKRVRALRLESLDAYARHLFDEGRLAEEFVHLVDCVTTNKTDFFREPAHFDLLRETLVPRLCALPAHRGERPLLKLWSAAASTGAEAYTMAMVLQAMIAAGNRFDYAILGTDVSTEVLRAANDGIYSDEMLAAVPAEMRRRYVMAARDPARQVGRVVPELRRRVRFRHLNLMDERYAVDRDVDVIFCRNVLIYFDRPTQRAVLGRLAGHLRPGGYLAVGHSESMSVAGVPGLTQVTSTVFRR</sequence>
<dbReference type="SUPFAM" id="SSF53335">
    <property type="entry name" value="S-adenosyl-L-methionine-dependent methyltransferases"/>
    <property type="match status" value="1"/>
</dbReference>
<dbReference type="PATRIC" id="fig|270351.6.peg.3878"/>
<dbReference type="OrthoDB" id="9816309at2"/>
<feature type="binding site" evidence="6">
    <location>
        <position position="134"/>
    </location>
    <ligand>
        <name>S-adenosyl-L-methionine</name>
        <dbReference type="ChEBI" id="CHEBI:59789"/>
    </ligand>
</feature>
<comment type="catalytic activity">
    <reaction evidence="1 5">
        <text>L-glutamyl-[protein] + S-adenosyl-L-methionine = [protein]-L-glutamate 5-O-methyl ester + S-adenosyl-L-homocysteine</text>
        <dbReference type="Rhea" id="RHEA:24452"/>
        <dbReference type="Rhea" id="RHEA-COMP:10208"/>
        <dbReference type="Rhea" id="RHEA-COMP:10311"/>
        <dbReference type="ChEBI" id="CHEBI:29973"/>
        <dbReference type="ChEBI" id="CHEBI:57856"/>
        <dbReference type="ChEBI" id="CHEBI:59789"/>
        <dbReference type="ChEBI" id="CHEBI:82795"/>
        <dbReference type="EC" id="2.1.1.80"/>
    </reaction>
</comment>
<dbReference type="GO" id="GO:0008983">
    <property type="term" value="F:protein-glutamate O-methyltransferase activity"/>
    <property type="evidence" value="ECO:0007669"/>
    <property type="project" value="UniProtKB-EC"/>
</dbReference>
<evidence type="ECO:0000256" key="4">
    <source>
        <dbReference type="ARBA" id="ARBA00022691"/>
    </source>
</evidence>
<dbReference type="EMBL" id="LABX01000259">
    <property type="protein sequence ID" value="KMO28210.1"/>
    <property type="molecule type" value="Genomic_DNA"/>
</dbReference>
<protein>
    <recommendedName>
        <fullName evidence="5">Chemotaxis protein methyltransferase</fullName>
        <ecNumber evidence="5">2.1.1.80</ecNumber>
    </recommendedName>
</protein>
<dbReference type="InterPro" id="IPR000780">
    <property type="entry name" value="CheR_MeTrfase"/>
</dbReference>
<evidence type="ECO:0000256" key="5">
    <source>
        <dbReference type="PIRNR" id="PIRNR000410"/>
    </source>
</evidence>
<evidence type="ECO:0000256" key="1">
    <source>
        <dbReference type="ARBA" id="ARBA00001541"/>
    </source>
</evidence>
<dbReference type="Proteomes" id="UP000035929">
    <property type="component" value="Unassembled WGS sequence"/>
</dbReference>
<dbReference type="Gene3D" id="1.10.155.10">
    <property type="entry name" value="Chemotaxis receptor methyltransferase CheR, N-terminal domain"/>
    <property type="match status" value="1"/>
</dbReference>
<comment type="caution">
    <text evidence="8">The sequence shown here is derived from an EMBL/GenBank/DDBJ whole genome shotgun (WGS) entry which is preliminary data.</text>
</comment>
<keyword evidence="4 5" id="KW-0949">S-adenosyl-L-methionine</keyword>
<keyword evidence="3 5" id="KW-0808">Transferase</keyword>
<keyword evidence="2 5" id="KW-0489">Methyltransferase</keyword>
<feature type="binding site" evidence="6">
    <location>
        <position position="87"/>
    </location>
    <ligand>
        <name>S-adenosyl-L-methionine</name>
        <dbReference type="ChEBI" id="CHEBI:59789"/>
    </ligand>
</feature>
<proteinExistence type="predicted"/>
<reference evidence="8 9" key="1">
    <citation type="submission" date="2015-03" db="EMBL/GenBank/DDBJ databases">
        <title>Genome sequencing of Methylobacterium aquaticum DSM16371 type strain.</title>
        <authorList>
            <person name="Chaudhry V."/>
            <person name="Patil P.B."/>
        </authorList>
    </citation>
    <scope>NUCLEOTIDE SEQUENCE [LARGE SCALE GENOMIC DNA]</scope>
    <source>
        <strain evidence="8 9">DSM 16371</strain>
    </source>
</reference>
<feature type="binding site" evidence="6">
    <location>
        <position position="160"/>
    </location>
    <ligand>
        <name>S-adenosyl-L-methionine</name>
        <dbReference type="ChEBI" id="CHEBI:59789"/>
    </ligand>
</feature>
<dbReference type="Pfam" id="PF03705">
    <property type="entry name" value="CheR_N"/>
    <property type="match status" value="1"/>
</dbReference>
<evidence type="ECO:0000259" key="7">
    <source>
        <dbReference type="PROSITE" id="PS50123"/>
    </source>
</evidence>
<dbReference type="GO" id="GO:0032259">
    <property type="term" value="P:methylation"/>
    <property type="evidence" value="ECO:0007669"/>
    <property type="project" value="UniProtKB-KW"/>
</dbReference>
<dbReference type="InterPro" id="IPR022641">
    <property type="entry name" value="CheR_N"/>
</dbReference>
<dbReference type="InterPro" id="IPR022642">
    <property type="entry name" value="CheR_C"/>
</dbReference>
<dbReference type="PROSITE" id="PS50123">
    <property type="entry name" value="CHER"/>
    <property type="match status" value="1"/>
</dbReference>
<dbReference type="Pfam" id="PF01739">
    <property type="entry name" value="CheR"/>
    <property type="match status" value="1"/>
</dbReference>
<evidence type="ECO:0000256" key="6">
    <source>
        <dbReference type="PIRSR" id="PIRSR000410-1"/>
    </source>
</evidence>
<dbReference type="InterPro" id="IPR029063">
    <property type="entry name" value="SAM-dependent_MTases_sf"/>
</dbReference>
<feature type="binding site" evidence="6">
    <location>
        <begin position="218"/>
        <end position="219"/>
    </location>
    <ligand>
        <name>S-adenosyl-L-methionine</name>
        <dbReference type="ChEBI" id="CHEBI:59789"/>
    </ligand>
</feature>
<comment type="function">
    <text evidence="5">Methylation of the membrane-bound methyl-accepting chemotaxis proteins (MCP) to form gamma-glutamyl methyl ester residues in MCP.</text>
</comment>
<dbReference type="EC" id="2.1.1.80" evidence="5"/>
<evidence type="ECO:0000313" key="8">
    <source>
        <dbReference type="EMBL" id="KMO28210.1"/>
    </source>
</evidence>
<accession>A0A0J6RZD1</accession>